<feature type="active site" description="Charge relay system" evidence="5">
    <location>
        <position position="190"/>
    </location>
</feature>
<dbReference type="PRINTS" id="PR00723">
    <property type="entry name" value="SUBTILISIN"/>
</dbReference>
<accession>A0A1C3NMW1</accession>
<dbReference type="InterPro" id="IPR036852">
    <property type="entry name" value="Peptidase_S8/S53_dom_sf"/>
</dbReference>
<dbReference type="STRING" id="56449.XBLMG947_2533"/>
<dbReference type="SUPFAM" id="SSF52743">
    <property type="entry name" value="Subtilisin-like"/>
    <property type="match status" value="1"/>
</dbReference>
<protein>
    <submittedName>
        <fullName evidence="8">Serine protease</fullName>
    </submittedName>
</protein>
<name>A0A1C3NMW1_9XANT</name>
<dbReference type="CDD" id="cd05561">
    <property type="entry name" value="Peptidases_S8_4"/>
    <property type="match status" value="1"/>
</dbReference>
<organism evidence="8 9">
    <name type="scientific">Xanthomonas bromi</name>
    <dbReference type="NCBI Taxonomy" id="56449"/>
    <lineage>
        <taxon>Bacteria</taxon>
        <taxon>Pseudomonadati</taxon>
        <taxon>Pseudomonadota</taxon>
        <taxon>Gammaproteobacteria</taxon>
        <taxon>Lysobacterales</taxon>
        <taxon>Lysobacteraceae</taxon>
        <taxon>Xanthomonas</taxon>
    </lineage>
</organism>
<evidence type="ECO:0000256" key="5">
    <source>
        <dbReference type="PROSITE-ProRule" id="PRU01240"/>
    </source>
</evidence>
<dbReference type="Pfam" id="PF00082">
    <property type="entry name" value="Peptidase_S8"/>
    <property type="match status" value="1"/>
</dbReference>
<keyword evidence="2 5" id="KW-0645">Protease</keyword>
<proteinExistence type="inferred from homology"/>
<evidence type="ECO:0000259" key="7">
    <source>
        <dbReference type="Pfam" id="PF00082"/>
    </source>
</evidence>
<sequence length="430" mass="44557">MAKIRVMRWCWLAVLGVGQPVSAQLALPTAGGLGNDVTQAVPALSAAPDRLLQQVQGDLRQLRRQRLDALVRARRGDLDRDADGAIVMRGQIVALAPSPAALQAAQTAGFVVAEQRGFDALGLRVVVLRAPPGLATQQAMQRLRELDPQGEYVYNHLYSESQAGDASAAKAPAFPTQADAAAGFRVGLIDSGVDAAHPALLGVQVQRWGCDGRASDQVHGTAVASLLAGRAVTHGPIARTLYAADLYCGKPSDGAAVELVAALAWMAQQGVAVINISLVGAPNRLLERAVAALVARGHLLVAAVGNDGPAAPPLYPASYPGVIGVTAVDTRLRVLPEAGRGSQVAFAAIGDMIAAAPQGQWKRQRGTSFAAPLVARIAAQSLAQPDPQTAAALRAKLQRSAHDLGVSGADPVYGYGVLGEELPLQRAPGR</sequence>
<dbReference type="InterPro" id="IPR050131">
    <property type="entry name" value="Peptidase_S8_subtilisin-like"/>
</dbReference>
<feature type="chain" id="PRO_5008679266" evidence="6">
    <location>
        <begin position="24"/>
        <end position="430"/>
    </location>
</feature>
<dbReference type="Gene3D" id="3.40.50.200">
    <property type="entry name" value="Peptidase S8/S53 domain"/>
    <property type="match status" value="1"/>
</dbReference>
<evidence type="ECO:0000256" key="3">
    <source>
        <dbReference type="ARBA" id="ARBA00022801"/>
    </source>
</evidence>
<evidence type="ECO:0000313" key="8">
    <source>
        <dbReference type="EMBL" id="SBV51743.1"/>
    </source>
</evidence>
<comment type="similarity">
    <text evidence="1 5">Belongs to the peptidase S8 family.</text>
</comment>
<evidence type="ECO:0000256" key="2">
    <source>
        <dbReference type="ARBA" id="ARBA00022670"/>
    </source>
</evidence>
<dbReference type="PANTHER" id="PTHR43806">
    <property type="entry name" value="PEPTIDASE S8"/>
    <property type="match status" value="1"/>
</dbReference>
<feature type="active site" description="Charge relay system" evidence="5">
    <location>
        <position position="368"/>
    </location>
</feature>
<dbReference type="PROSITE" id="PS00136">
    <property type="entry name" value="SUBTILASE_ASP"/>
    <property type="match status" value="1"/>
</dbReference>
<evidence type="ECO:0000313" key="9">
    <source>
        <dbReference type="Proteomes" id="UP000092503"/>
    </source>
</evidence>
<feature type="active site" description="Charge relay system" evidence="5">
    <location>
        <position position="219"/>
    </location>
</feature>
<gene>
    <name evidence="8" type="ORF">XBLMG947_2533</name>
</gene>
<feature type="domain" description="Peptidase S8/S53" evidence="7">
    <location>
        <begin position="183"/>
        <end position="416"/>
    </location>
</feature>
<dbReference type="GO" id="GO:0004252">
    <property type="term" value="F:serine-type endopeptidase activity"/>
    <property type="evidence" value="ECO:0007669"/>
    <property type="project" value="UniProtKB-UniRule"/>
</dbReference>
<dbReference type="InterPro" id="IPR023827">
    <property type="entry name" value="Peptidase_S8_Asp-AS"/>
</dbReference>
<keyword evidence="4 5" id="KW-0720">Serine protease</keyword>
<keyword evidence="6" id="KW-0732">Signal</keyword>
<feature type="signal peptide" evidence="6">
    <location>
        <begin position="1"/>
        <end position="23"/>
    </location>
</feature>
<dbReference type="PANTHER" id="PTHR43806:SF11">
    <property type="entry name" value="CEREVISIN-RELATED"/>
    <property type="match status" value="1"/>
</dbReference>
<dbReference type="PROSITE" id="PS51892">
    <property type="entry name" value="SUBTILASE"/>
    <property type="match status" value="1"/>
</dbReference>
<dbReference type="GO" id="GO:0006508">
    <property type="term" value="P:proteolysis"/>
    <property type="evidence" value="ECO:0007669"/>
    <property type="project" value="UniProtKB-KW"/>
</dbReference>
<dbReference type="InterPro" id="IPR015500">
    <property type="entry name" value="Peptidase_S8_subtilisin-rel"/>
</dbReference>
<reference evidence="8 9" key="1">
    <citation type="submission" date="2016-06" db="EMBL/GenBank/DDBJ databases">
        <authorList>
            <person name="Kjaerup R.B."/>
            <person name="Dalgaard T.S."/>
            <person name="Juul-Madsen H.R."/>
        </authorList>
    </citation>
    <scope>NUCLEOTIDE SEQUENCE [LARGE SCALE GENOMIC DNA]</scope>
    <source>
        <strain evidence="8">LMG947</strain>
    </source>
</reference>
<dbReference type="Proteomes" id="UP000092503">
    <property type="component" value="Unassembled WGS sequence"/>
</dbReference>
<evidence type="ECO:0000256" key="4">
    <source>
        <dbReference type="ARBA" id="ARBA00022825"/>
    </source>
</evidence>
<dbReference type="AlphaFoldDB" id="A0A1C3NMW1"/>
<dbReference type="RefSeq" id="WP_245228183.1">
    <property type="nucleotide sequence ID" value="NZ_FLTX01000039.1"/>
</dbReference>
<evidence type="ECO:0000256" key="6">
    <source>
        <dbReference type="SAM" id="SignalP"/>
    </source>
</evidence>
<dbReference type="InterPro" id="IPR000209">
    <property type="entry name" value="Peptidase_S8/S53_dom"/>
</dbReference>
<keyword evidence="3 5" id="KW-0378">Hydrolase</keyword>
<dbReference type="EMBL" id="FLTX01000039">
    <property type="protein sequence ID" value="SBV51743.1"/>
    <property type="molecule type" value="Genomic_DNA"/>
</dbReference>
<evidence type="ECO:0000256" key="1">
    <source>
        <dbReference type="ARBA" id="ARBA00011073"/>
    </source>
</evidence>